<evidence type="ECO:0000313" key="2">
    <source>
        <dbReference type="EMBL" id="CUG85990.1"/>
    </source>
</evidence>
<evidence type="ECO:0000313" key="3">
    <source>
        <dbReference type="Proteomes" id="UP000051952"/>
    </source>
</evidence>
<dbReference type="VEuPathDB" id="TriTrypDB:BSAL_91285"/>
<sequence>MTPDKMESFLRDHCKLFGPQESFARDDVFRNGWRMSGPMYGVCAPTPTRRNELLDACVLAINKQFGIHLAQLNTPVTLLEHVIGAHVPLEQSHASARINAHQPQTEFQTNVKSESSRAQSSPSMSNRALSRVTSAMQSRPANNSPNETPSDPFRAAPHGLGTPAALEQLQHEWETSSTRGFPVPATTFYSNPEKAEETPFSTPAVAYISLPSGQHMSAPSPTSGSSFTRGFPTTTFQKNQPPSAGPSVTEPHPFVTPEGTELYRLVDVHNFGEKILEECAKFGVSVSYVDDGHVVLDLEDFPNYDAKTRRRLLDLAEDALISYGGSSRLKSRIHLKQRMSLGVRTFFFPKPTKAAADKPSQAMKLTEYLATACASSLRSGESIDVVSVSPQGTSSTDASTSFVDVVFVVRGMKGCGLKSRAEDYILPIVKECLTNVYDEGQDAESDGSETWERLNSMLGGQIELPNNMFSMLAEQHGVRVVCRTVNGCDLQLSRSLCGRLDALDSFCASVPSVRLLT</sequence>
<proteinExistence type="predicted"/>
<evidence type="ECO:0000256" key="1">
    <source>
        <dbReference type="SAM" id="MobiDB-lite"/>
    </source>
</evidence>
<gene>
    <name evidence="2" type="ORF">BSAL_91285</name>
</gene>
<name>A0A0S4J920_BODSA</name>
<accession>A0A0S4J920</accession>
<feature type="compositionally biased region" description="Polar residues" evidence="1">
    <location>
        <begin position="231"/>
        <end position="242"/>
    </location>
</feature>
<organism evidence="2 3">
    <name type="scientific">Bodo saltans</name>
    <name type="common">Flagellated protozoan</name>
    <dbReference type="NCBI Taxonomy" id="75058"/>
    <lineage>
        <taxon>Eukaryota</taxon>
        <taxon>Discoba</taxon>
        <taxon>Euglenozoa</taxon>
        <taxon>Kinetoplastea</taxon>
        <taxon>Metakinetoplastina</taxon>
        <taxon>Eubodonida</taxon>
        <taxon>Bodonidae</taxon>
        <taxon>Bodo</taxon>
    </lineage>
</organism>
<feature type="non-terminal residue" evidence="2">
    <location>
        <position position="517"/>
    </location>
</feature>
<dbReference type="AlphaFoldDB" id="A0A0S4J920"/>
<dbReference type="Proteomes" id="UP000051952">
    <property type="component" value="Unassembled WGS sequence"/>
</dbReference>
<feature type="region of interest" description="Disordered" evidence="1">
    <location>
        <begin position="96"/>
        <end position="160"/>
    </location>
</feature>
<feature type="region of interest" description="Disordered" evidence="1">
    <location>
        <begin position="231"/>
        <end position="252"/>
    </location>
</feature>
<feature type="compositionally biased region" description="Polar residues" evidence="1">
    <location>
        <begin position="101"/>
        <end position="149"/>
    </location>
</feature>
<protein>
    <submittedName>
        <fullName evidence="2">Uncharacterized protein</fullName>
    </submittedName>
</protein>
<dbReference type="EMBL" id="CYKH01001224">
    <property type="protein sequence ID" value="CUG85990.1"/>
    <property type="molecule type" value="Genomic_DNA"/>
</dbReference>
<keyword evidence="3" id="KW-1185">Reference proteome</keyword>
<reference evidence="3" key="1">
    <citation type="submission" date="2015-09" db="EMBL/GenBank/DDBJ databases">
        <authorList>
            <consortium name="Pathogen Informatics"/>
        </authorList>
    </citation>
    <scope>NUCLEOTIDE SEQUENCE [LARGE SCALE GENOMIC DNA]</scope>
    <source>
        <strain evidence="3">Lake Konstanz</strain>
    </source>
</reference>